<dbReference type="Proteomes" id="UP001158050">
    <property type="component" value="Unassembled WGS sequence"/>
</dbReference>
<dbReference type="Pfam" id="PF18962">
    <property type="entry name" value="Por_Secre_tail"/>
    <property type="match status" value="1"/>
</dbReference>
<evidence type="ECO:0000256" key="2">
    <source>
        <dbReference type="SAM" id="SignalP"/>
    </source>
</evidence>
<dbReference type="InterPro" id="IPR036116">
    <property type="entry name" value="FN3_sf"/>
</dbReference>
<keyword evidence="1 2" id="KW-0732">Signal</keyword>
<gene>
    <name evidence="4" type="ORF">SAMN05421679_106156</name>
</gene>
<feature type="chain" id="PRO_5045581737" evidence="2">
    <location>
        <begin position="33"/>
        <end position="2102"/>
    </location>
</feature>
<dbReference type="InterPro" id="IPR013783">
    <property type="entry name" value="Ig-like_fold"/>
</dbReference>
<reference evidence="4 5" key="1">
    <citation type="submission" date="2017-05" db="EMBL/GenBank/DDBJ databases">
        <authorList>
            <person name="Varghese N."/>
            <person name="Submissions S."/>
        </authorList>
    </citation>
    <scope>NUCLEOTIDE SEQUENCE [LARGE SCALE GENOMIC DNA]</scope>
    <source>
        <strain evidence="4 5">DSM 18015</strain>
    </source>
</reference>
<dbReference type="EMBL" id="FXUO01000006">
    <property type="protein sequence ID" value="SMP94838.1"/>
    <property type="molecule type" value="Genomic_DNA"/>
</dbReference>
<evidence type="ECO:0000313" key="5">
    <source>
        <dbReference type="Proteomes" id="UP001158050"/>
    </source>
</evidence>
<evidence type="ECO:0000259" key="3">
    <source>
        <dbReference type="Pfam" id="PF18962"/>
    </source>
</evidence>
<protein>
    <submittedName>
        <fullName evidence="4">Por secretion system C-terminal sorting domain-containing protein</fullName>
    </submittedName>
</protein>
<feature type="signal peptide" evidence="2">
    <location>
        <begin position="1"/>
        <end position="32"/>
    </location>
</feature>
<keyword evidence="5" id="KW-1185">Reference proteome</keyword>
<evidence type="ECO:0000313" key="4">
    <source>
        <dbReference type="EMBL" id="SMP94838.1"/>
    </source>
</evidence>
<dbReference type="SUPFAM" id="SSF49265">
    <property type="entry name" value="Fibronectin type III"/>
    <property type="match status" value="1"/>
</dbReference>
<name>A0ABY1R451_9FLAO</name>
<evidence type="ECO:0000256" key="1">
    <source>
        <dbReference type="ARBA" id="ARBA00022729"/>
    </source>
</evidence>
<comment type="caution">
    <text evidence="4">The sequence shown here is derived from an EMBL/GenBank/DDBJ whole genome shotgun (WGS) entry which is preliminary data.</text>
</comment>
<dbReference type="Gene3D" id="2.60.40.10">
    <property type="entry name" value="Immunoglobulins"/>
    <property type="match status" value="1"/>
</dbReference>
<proteinExistence type="predicted"/>
<dbReference type="NCBIfam" id="TIGR04183">
    <property type="entry name" value="Por_Secre_tail"/>
    <property type="match status" value="1"/>
</dbReference>
<dbReference type="InterPro" id="IPR026444">
    <property type="entry name" value="Secre_tail"/>
</dbReference>
<feature type="domain" description="Secretion system C-terminal sorting" evidence="3">
    <location>
        <begin position="2042"/>
        <end position="2101"/>
    </location>
</feature>
<organism evidence="4 5">
    <name type="scientific">Epilithonimonas pallida</name>
    <dbReference type="NCBI Taxonomy" id="373671"/>
    <lineage>
        <taxon>Bacteria</taxon>
        <taxon>Pseudomonadati</taxon>
        <taxon>Bacteroidota</taxon>
        <taxon>Flavobacteriia</taxon>
        <taxon>Flavobacteriales</taxon>
        <taxon>Weeksellaceae</taxon>
        <taxon>Chryseobacterium group</taxon>
        <taxon>Epilithonimonas</taxon>
    </lineage>
</organism>
<dbReference type="Gene3D" id="2.60.120.200">
    <property type="match status" value="1"/>
</dbReference>
<dbReference type="Gene3D" id="2.60.120.260">
    <property type="entry name" value="Galactose-binding domain-like"/>
    <property type="match status" value="1"/>
</dbReference>
<sequence>MKKNLFNQQNTKKIYKQVVLLLILFFSGSVSGQNIFTYSNTTATIPTGFVLTNNVTANAVDQSTYLLVEAGTTSDYIVTPSYDLSAYTTATINVNVATYGSGANNSLKIEFSTNGGTSWNTTTYTTATPTSTTYVTGGPIVITQTFTSTTKFRFSNSATSGRGVRIQSLKLDASGSTAITSAQSGNWSSTSTWVGGVVPTSSTNAIIASGHTVTMDNATYSTRNSGTSTTVNGTLATNVTYTNNGTTTINGTFQLNNGGYASGTALSYAATGSSLVFNNGSLYGVGSGNGFWPTSNPPYNVTINSGSSTQLNTTVGAVAGILTLNGQLDAVNAITVNGTLQLNSGGYISSNAPVYGSASTLLYNTTYGVGTEWTTTGTTAGSGVPNNVTIQNNAAVSYSSGAARGMAGNLSITSGSLTSGDVLNVKGNIANSGTLTANSTLNVTGTTTNSGTLATNSTANFTGTVTNSGTFNSNGISNLTGNFSNSGATSALNLNGDFYLAGNWANAGTFTPNNKAVFFNAATGTQTITNTNATNSNTETFAYLINNKAAGTLQLSSNVIVNGTSGDVLQLLGAANLDLNAKTLTLSGDNGNILASGGVRNIISGVAGGVLAISGNKVVTSASSGSLVLGTTANPSYLTTALNKGLNFGTGNLTTVNSVLQINTNGYANVNAPKYANTSTLIYNAVNPYTVNIEWIGNSNTAGIGIPQNVTLNSSNITMPTGARGLAGTLTINSGSTINLEGSIGSDLSIGGNLVNNGTFNTNNRTIIFNGTSAQTITGATTFDYLTINNSTGLTLSGTSSSVTVNQTLALTSGKITLGANNLTIGASGSITGNSSSNYIVTAGTGQLKRTVGSGAVVFPVGSASAYNPITFTNAGTSDVYGVILTSGTVPNVQDATYTVNDRWLVSEATSGGSNLTVVPQWNTTDQGTNFASGTQAYIGFYDGTSWTQNTATVSGSNPYTANAASAFTPSTLSGTQYFAVGKDNGFKCAATPITYSQGFNASTTPACWATSLVSTSTQTATKISYVTSGTNPTTSPQEGSYFVRYNSYSNSGGGIGSEERLITAPLSSVGIQSVDLEFYWRNENNTSYNSGSYLNEGVQIQYSLDGANWTDVSGGFFARTDSGLASGSAAWNLKKLTLPTACANASTFYVAFKFHSEYGDNMYLDNVVVKQSPPTLLVNGTSSASLSFGSNDIGSTVTPQTFSLSGTNLTGAPSNITLTAPTDFQISSDGGTTWGSSTSVAYTTSTLSALNISVKYVPSTCGSISSGTVTFSGGGVSTYPTLSVSGTATLAKPVTNTTDITATTFTANWGAVSGASGYELDVYTMSTGTATLTNGFDNGTTAPTDWIYTGISSTYTTSGNYGQSSPSVSFDTTADKILTPVLSGSATELKFWIKGQGTAASSEFRVRGWDSVNSQWVVIQNITNSIPTTGTTITYNASTTPALPANITQFEFYYNLKTSGNVALDDISIKYNSVVESLISGYNPKVITGGSVTSQLVTGLTPNTTYYYRVRAKSGSCQSVNSDAQTVLTNNTVVWNNNAWTNTTGPDTTLDAVIRTPYYVGNSGQPDFTVKNLTIESSTGLLKIKSGHSITISGDITTPDNKIIIESDASLTQTKLTDGNSSNKAIAKRNVKMKTLDYTYWSSPVKDQVLLNTTNVNANNSSGGFSPGTPNNRTYEYNEVNDSFKATTNATFIPAKGYAIRGKSTYGTSFAVDSLSFNGNLNNGDYSIQIQKSKNTIINGVTYEHGYNLIGNPYPSNINFIKFYNLDQGNGVKNSDVIFGKAWFWTNFSASATQAGSSYSGNNYATITLAGGASPTSVDSATGTPTPNEFIKVAQGFIVQMRATPPTGSTPVTGTVKFDNSIRTNDNTGHFYNDNKNSASDEINRYWLKMVSPYNISNTILIAHMDGATNQYDADYDAELLSVGDDSFYSKINTQKLHIQARSNPISDEDFVALGAKYSMNGTYKISLGNREGIFVSDQKIYLRDKLTVTYTDLTSQDYTFSTSKGTDENRFEIVYKNKEVLGTNNLSKSDFIVYRDGNYFVIKSSANLGKIELYDVSGKLIQSKYSSEKSIRMDVSTLSSGVYIIKAENSGNVRTKKIIK</sequence>
<accession>A0ABY1R451</accession>